<comment type="similarity">
    <text evidence="1">Belongs to the glycosyl hydrolase 20 family.</text>
</comment>
<gene>
    <name evidence="9" type="ORF">HDF15_000410</name>
</gene>
<keyword evidence="4 9" id="KW-0326">Glycosidase</keyword>
<name>A0A7W7ZLS0_9BACT</name>
<dbReference type="InterPro" id="IPR017853">
    <property type="entry name" value="GH"/>
</dbReference>
<evidence type="ECO:0000256" key="5">
    <source>
        <dbReference type="PIRSR" id="PIRSR625705-1"/>
    </source>
</evidence>
<dbReference type="RefSeq" id="WP_184252598.1">
    <property type="nucleotide sequence ID" value="NZ_JACHIO010000002.1"/>
</dbReference>
<keyword evidence="2 9" id="KW-0378">Hydrolase</keyword>
<protein>
    <submittedName>
        <fullName evidence="9">Hexosaminidase</fullName>
        <ecNumber evidence="9">3.2.1.52</ecNumber>
    </submittedName>
</protein>
<keyword evidence="3" id="KW-0325">Glycoprotein</keyword>
<dbReference type="InterPro" id="IPR029019">
    <property type="entry name" value="HEX_eukaryotic_N"/>
</dbReference>
<dbReference type="PRINTS" id="PR00738">
    <property type="entry name" value="GLHYDRLASE20"/>
</dbReference>
<sequence>MNHPSPLRHYRNQLVRFGVLCLIASPFMSAQTSNTLLPKPAQMTVATGSIPFTGNFTVSLGGTHNPILEAATRRTLDALELSTGIPLGKEMQAPDATLTIQVQDPSGTRPTLDTDESYSIHSTGNKIVLKAGNIFGALHGLETFQQLLQVEGGNYVIPTVQIDDAPRFPWRGFMLDVSRHFMPLPVIYRTLDGMAAVKLNVFHWHLTDDQGFRVESKRFPQLTQVGSDHLFYTQDQVRAVIAYASARGIRVVPEFDVPGHVTSWLIGMPELGSIQRPYAIARTFGVWDGALDPTKDSTYQFLDAFIGEMADLFPDEYMHMGGDESNGKDWKANPQIVDFMKAHNMKSTEELQAYFSARVLELVKGHHKQMVGWDEILTPNTPKDAIIQSWRGVESLAVASKQGNRGILSAPYYLDGMKTSERMYLDDPIPEGSALTAEQQKLVLGGEACMWAEQITPQTVDSRVWPRTAALAERFWSPRETRDVPDMYRRLAVESLRLDALGLTHISGPQSGLRQLAGGEEGAAQLAVLASTLSPVSFGERYHQQRTSQLTPMGNPVDYLRPDPALRENLLLIADRYLHSTSPAEHSAARQQLESLFQSWIDSGPRFDSLAADNPRLRQLSERRVQLVKLGTLGVQALKAIDSHKAPSPTWIEQQNALLKEAGSHAELTDFVVLPPLQQLLEAAGKY</sequence>
<dbReference type="EMBL" id="JACHIO010000002">
    <property type="protein sequence ID" value="MBB5062083.1"/>
    <property type="molecule type" value="Genomic_DNA"/>
</dbReference>
<feature type="domain" description="Beta-hexosaminidase eukaryotic type N-terminal" evidence="8">
    <location>
        <begin position="36"/>
        <end position="147"/>
    </location>
</feature>
<dbReference type="Pfam" id="PF00728">
    <property type="entry name" value="Glyco_hydro_20"/>
    <property type="match status" value="1"/>
</dbReference>
<evidence type="ECO:0000313" key="9">
    <source>
        <dbReference type="EMBL" id="MBB5062083.1"/>
    </source>
</evidence>
<accession>A0A7W7ZLS0</accession>
<comment type="caution">
    <text evidence="9">The sequence shown here is derived from an EMBL/GenBank/DDBJ whole genome shotgun (WGS) entry which is preliminary data.</text>
</comment>
<dbReference type="GO" id="GO:0030203">
    <property type="term" value="P:glycosaminoglycan metabolic process"/>
    <property type="evidence" value="ECO:0007669"/>
    <property type="project" value="TreeGrafter"/>
</dbReference>
<dbReference type="PANTHER" id="PTHR22600:SF21">
    <property type="entry name" value="BETA-HEXOSAMINIDASE A"/>
    <property type="match status" value="1"/>
</dbReference>
<dbReference type="InterPro" id="IPR015883">
    <property type="entry name" value="Glyco_hydro_20_cat"/>
</dbReference>
<dbReference type="PANTHER" id="PTHR22600">
    <property type="entry name" value="BETA-HEXOSAMINIDASE"/>
    <property type="match status" value="1"/>
</dbReference>
<keyword evidence="6" id="KW-0732">Signal</keyword>
<dbReference type="SUPFAM" id="SSF51445">
    <property type="entry name" value="(Trans)glycosidases"/>
    <property type="match status" value="1"/>
</dbReference>
<dbReference type="Gene3D" id="3.30.379.10">
    <property type="entry name" value="Chitobiase/beta-hexosaminidase domain 2-like"/>
    <property type="match status" value="1"/>
</dbReference>
<evidence type="ECO:0000256" key="3">
    <source>
        <dbReference type="ARBA" id="ARBA00023180"/>
    </source>
</evidence>
<reference evidence="9 10" key="1">
    <citation type="submission" date="2020-08" db="EMBL/GenBank/DDBJ databases">
        <title>Genomic Encyclopedia of Type Strains, Phase IV (KMG-V): Genome sequencing to study the core and pangenomes of soil and plant-associated prokaryotes.</title>
        <authorList>
            <person name="Whitman W."/>
        </authorList>
    </citation>
    <scope>NUCLEOTIDE SEQUENCE [LARGE SCALE GENOMIC DNA]</scope>
    <source>
        <strain evidence="9 10">X5P3</strain>
    </source>
</reference>
<evidence type="ECO:0000259" key="7">
    <source>
        <dbReference type="Pfam" id="PF00728"/>
    </source>
</evidence>
<dbReference type="InterPro" id="IPR029018">
    <property type="entry name" value="Hex-like_dom2"/>
</dbReference>
<dbReference type="InterPro" id="IPR025705">
    <property type="entry name" value="Beta_hexosaminidase_sua/sub"/>
</dbReference>
<dbReference type="EC" id="3.2.1.52" evidence="9"/>
<dbReference type="Proteomes" id="UP000584867">
    <property type="component" value="Unassembled WGS sequence"/>
</dbReference>
<dbReference type="GO" id="GO:0016020">
    <property type="term" value="C:membrane"/>
    <property type="evidence" value="ECO:0007669"/>
    <property type="project" value="TreeGrafter"/>
</dbReference>
<dbReference type="Pfam" id="PF14845">
    <property type="entry name" value="Glycohydro_20b2"/>
    <property type="match status" value="1"/>
</dbReference>
<evidence type="ECO:0000256" key="2">
    <source>
        <dbReference type="ARBA" id="ARBA00022801"/>
    </source>
</evidence>
<dbReference type="GO" id="GO:0006689">
    <property type="term" value="P:ganglioside catabolic process"/>
    <property type="evidence" value="ECO:0007669"/>
    <property type="project" value="TreeGrafter"/>
</dbReference>
<feature type="active site" description="Proton donor" evidence="5">
    <location>
        <position position="324"/>
    </location>
</feature>
<dbReference type="Gene3D" id="3.20.20.80">
    <property type="entry name" value="Glycosidases"/>
    <property type="match status" value="1"/>
</dbReference>
<organism evidence="9 10">
    <name type="scientific">Granulicella mallensis</name>
    <dbReference type="NCBI Taxonomy" id="940614"/>
    <lineage>
        <taxon>Bacteria</taxon>
        <taxon>Pseudomonadati</taxon>
        <taxon>Acidobacteriota</taxon>
        <taxon>Terriglobia</taxon>
        <taxon>Terriglobales</taxon>
        <taxon>Acidobacteriaceae</taxon>
        <taxon>Granulicella</taxon>
    </lineage>
</organism>
<feature type="domain" description="Glycoside hydrolase family 20 catalytic" evidence="7">
    <location>
        <begin position="168"/>
        <end position="478"/>
    </location>
</feature>
<evidence type="ECO:0000256" key="6">
    <source>
        <dbReference type="SAM" id="SignalP"/>
    </source>
</evidence>
<evidence type="ECO:0000256" key="4">
    <source>
        <dbReference type="ARBA" id="ARBA00023295"/>
    </source>
</evidence>
<dbReference type="GO" id="GO:0005764">
    <property type="term" value="C:lysosome"/>
    <property type="evidence" value="ECO:0007669"/>
    <property type="project" value="TreeGrafter"/>
</dbReference>
<evidence type="ECO:0000256" key="1">
    <source>
        <dbReference type="ARBA" id="ARBA00006285"/>
    </source>
</evidence>
<feature type="chain" id="PRO_5031123091" evidence="6">
    <location>
        <begin position="31"/>
        <end position="687"/>
    </location>
</feature>
<dbReference type="GO" id="GO:0004563">
    <property type="term" value="F:beta-N-acetylhexosaminidase activity"/>
    <property type="evidence" value="ECO:0007669"/>
    <property type="project" value="UniProtKB-EC"/>
</dbReference>
<evidence type="ECO:0000313" key="10">
    <source>
        <dbReference type="Proteomes" id="UP000584867"/>
    </source>
</evidence>
<evidence type="ECO:0000259" key="8">
    <source>
        <dbReference type="Pfam" id="PF14845"/>
    </source>
</evidence>
<dbReference type="SUPFAM" id="SSF55545">
    <property type="entry name" value="beta-N-acetylhexosaminidase-like domain"/>
    <property type="match status" value="1"/>
</dbReference>
<proteinExistence type="inferred from homology"/>
<feature type="signal peptide" evidence="6">
    <location>
        <begin position="1"/>
        <end position="30"/>
    </location>
</feature>
<dbReference type="AlphaFoldDB" id="A0A7W7ZLS0"/>
<dbReference type="GO" id="GO:0005975">
    <property type="term" value="P:carbohydrate metabolic process"/>
    <property type="evidence" value="ECO:0007669"/>
    <property type="project" value="InterPro"/>
</dbReference>